<dbReference type="GO" id="GO:0032259">
    <property type="term" value="P:methylation"/>
    <property type="evidence" value="ECO:0007669"/>
    <property type="project" value="UniProtKB-KW"/>
</dbReference>
<dbReference type="NCBIfam" id="TIGR00536">
    <property type="entry name" value="hemK_fam"/>
    <property type="match status" value="1"/>
</dbReference>
<dbReference type="InterPro" id="IPR040758">
    <property type="entry name" value="PrmC_N"/>
</dbReference>
<dbReference type="Pfam" id="PF17827">
    <property type="entry name" value="PrmC_N"/>
    <property type="match status" value="1"/>
</dbReference>
<feature type="domain" description="Release factor glutamine methyltransferase N-terminal" evidence="7">
    <location>
        <begin position="7"/>
        <end position="75"/>
    </location>
</feature>
<evidence type="ECO:0000256" key="1">
    <source>
        <dbReference type="ARBA" id="ARBA00022603"/>
    </source>
</evidence>
<dbReference type="EC" id="2.1.1.297" evidence="5"/>
<feature type="binding site" evidence="5">
    <location>
        <position position="142"/>
    </location>
    <ligand>
        <name>S-adenosyl-L-methionine</name>
        <dbReference type="ChEBI" id="CHEBI:59789"/>
    </ligand>
</feature>
<dbReference type="Gene3D" id="1.10.8.10">
    <property type="entry name" value="DNA helicase RuvA subunit, C-terminal domain"/>
    <property type="match status" value="1"/>
</dbReference>
<dbReference type="AlphaFoldDB" id="A0A268NZD7"/>
<dbReference type="PANTHER" id="PTHR18895">
    <property type="entry name" value="HEMK METHYLTRANSFERASE"/>
    <property type="match status" value="1"/>
</dbReference>
<evidence type="ECO:0000313" key="9">
    <source>
        <dbReference type="Proteomes" id="UP000216207"/>
    </source>
</evidence>
<comment type="similarity">
    <text evidence="5">Belongs to the protein N5-glutamine methyltransferase family. PrmC subfamily.</text>
</comment>
<comment type="caution">
    <text evidence="8">The sequence shown here is derived from an EMBL/GenBank/DDBJ whole genome shotgun (WGS) entry which is preliminary data.</text>
</comment>
<dbReference type="EMBL" id="NPCC01000012">
    <property type="protein sequence ID" value="PAE88866.1"/>
    <property type="molecule type" value="Genomic_DNA"/>
</dbReference>
<accession>A0A268NZD7</accession>
<reference evidence="8 9" key="1">
    <citation type="submission" date="2017-07" db="EMBL/GenBank/DDBJ databases">
        <title>Isolation and whole genome analysis of endospore-forming bacteria from heroin.</title>
        <authorList>
            <person name="Kalinowski J."/>
            <person name="Ahrens B."/>
            <person name="Al-Dilaimi A."/>
            <person name="Winkler A."/>
            <person name="Wibberg D."/>
            <person name="Schleenbecker U."/>
            <person name="Ruckert C."/>
            <person name="Wolfel R."/>
            <person name="Grass G."/>
        </authorList>
    </citation>
    <scope>NUCLEOTIDE SEQUENCE [LARGE SCALE GENOMIC DNA]</scope>
    <source>
        <strain evidence="8 9">7539</strain>
    </source>
</reference>
<dbReference type="Gene3D" id="3.40.50.150">
    <property type="entry name" value="Vaccinia Virus protein VP39"/>
    <property type="match status" value="1"/>
</dbReference>
<sequence>MAITIHEALRWASSFLQENGVEPTAGEWLLRHHGNMERAKLLASLRDPLPEPVWQAFKQDVAVMASGVPVQHVLGYEQFYGRTFLVNGDVLIPRPETEELVALVLNQLKPGPQAILDVGTGSGAIALTLKLERPDCYVTATDISEKALDVARENAQRLGADITFAKGDLLAPVAGAVFDVIVSNPPYIPYRDRDSLAVHVREFEPEMALFAEEDGLMFYRRLAEEVPACIHPRSLVAVEIGAGQGEAVQALFAAAFPFADINIVYDINGKDRIVFVSGNLGRQGHNID</sequence>
<proteinExistence type="inferred from homology"/>
<dbReference type="Proteomes" id="UP000216207">
    <property type="component" value="Unassembled WGS sequence"/>
</dbReference>
<evidence type="ECO:0000256" key="2">
    <source>
        <dbReference type="ARBA" id="ARBA00022679"/>
    </source>
</evidence>
<comment type="catalytic activity">
    <reaction evidence="4 5">
        <text>L-glutaminyl-[peptide chain release factor] + S-adenosyl-L-methionine = N(5)-methyl-L-glutaminyl-[peptide chain release factor] + S-adenosyl-L-homocysteine + H(+)</text>
        <dbReference type="Rhea" id="RHEA:42896"/>
        <dbReference type="Rhea" id="RHEA-COMP:10271"/>
        <dbReference type="Rhea" id="RHEA-COMP:10272"/>
        <dbReference type="ChEBI" id="CHEBI:15378"/>
        <dbReference type="ChEBI" id="CHEBI:30011"/>
        <dbReference type="ChEBI" id="CHEBI:57856"/>
        <dbReference type="ChEBI" id="CHEBI:59789"/>
        <dbReference type="ChEBI" id="CHEBI:61891"/>
        <dbReference type="EC" id="2.1.1.297"/>
    </reaction>
</comment>
<dbReference type="PROSITE" id="PS00092">
    <property type="entry name" value="N6_MTASE"/>
    <property type="match status" value="1"/>
</dbReference>
<dbReference type="CDD" id="cd02440">
    <property type="entry name" value="AdoMet_MTases"/>
    <property type="match status" value="1"/>
</dbReference>
<dbReference type="InterPro" id="IPR004556">
    <property type="entry name" value="HemK-like"/>
</dbReference>
<comment type="caution">
    <text evidence="5">Lacks conserved residue(s) required for the propagation of feature annotation.</text>
</comment>
<comment type="function">
    <text evidence="5">Methylates the class 1 translation termination release factors RF1/PrfA and RF2/PrfB on the glutamine residue of the universally conserved GGQ motif.</text>
</comment>
<feature type="binding site" evidence="5">
    <location>
        <begin position="119"/>
        <end position="123"/>
    </location>
    <ligand>
        <name>S-adenosyl-L-methionine</name>
        <dbReference type="ChEBI" id="CHEBI:59789"/>
    </ligand>
</feature>
<evidence type="ECO:0000256" key="3">
    <source>
        <dbReference type="ARBA" id="ARBA00022691"/>
    </source>
</evidence>
<dbReference type="GO" id="GO:0102559">
    <property type="term" value="F:peptide chain release factor N(5)-glutamine methyltransferase activity"/>
    <property type="evidence" value="ECO:0007669"/>
    <property type="project" value="UniProtKB-EC"/>
</dbReference>
<gene>
    <name evidence="5 8" type="primary">prmC</name>
    <name evidence="8" type="ORF">CHH72_10860</name>
</gene>
<feature type="binding site" evidence="5">
    <location>
        <begin position="184"/>
        <end position="187"/>
    </location>
    <ligand>
        <name>substrate</name>
    </ligand>
</feature>
<keyword evidence="2 5" id="KW-0808">Transferase</keyword>
<dbReference type="PANTHER" id="PTHR18895:SF74">
    <property type="entry name" value="MTRF1L RELEASE FACTOR GLUTAMINE METHYLTRANSFERASE"/>
    <property type="match status" value="1"/>
</dbReference>
<dbReference type="InterPro" id="IPR050320">
    <property type="entry name" value="N5-glutamine_MTase"/>
</dbReference>
<keyword evidence="3 5" id="KW-0949">S-adenosyl-L-methionine</keyword>
<keyword evidence="1 5" id="KW-0489">Methyltransferase</keyword>
<dbReference type="InterPro" id="IPR019874">
    <property type="entry name" value="RF_methyltr_PrmC"/>
</dbReference>
<evidence type="ECO:0000259" key="7">
    <source>
        <dbReference type="Pfam" id="PF17827"/>
    </source>
</evidence>
<evidence type="ECO:0000256" key="4">
    <source>
        <dbReference type="ARBA" id="ARBA00048391"/>
    </source>
</evidence>
<feature type="binding site" evidence="5">
    <location>
        <position position="184"/>
    </location>
    <ligand>
        <name>S-adenosyl-L-methionine</name>
        <dbReference type="ChEBI" id="CHEBI:59789"/>
    </ligand>
</feature>
<dbReference type="RefSeq" id="WP_073304453.1">
    <property type="nucleotide sequence ID" value="NZ_NPCC01000012.1"/>
</dbReference>
<evidence type="ECO:0000256" key="5">
    <source>
        <dbReference type="HAMAP-Rule" id="MF_02126"/>
    </source>
</evidence>
<protein>
    <recommendedName>
        <fullName evidence="5">Release factor glutamine methyltransferase</fullName>
        <shortName evidence="5">RF MTase</shortName>
        <ecNumber evidence="5">2.1.1.297</ecNumber>
    </recommendedName>
    <alternativeName>
        <fullName evidence="5">N5-glutamine methyltransferase PrmC</fullName>
    </alternativeName>
    <alternativeName>
        <fullName evidence="5">Protein-(glutamine-N5) MTase PrmC</fullName>
    </alternativeName>
    <alternativeName>
        <fullName evidence="5">Protein-glutamine N-methyltransferase PrmC</fullName>
    </alternativeName>
</protein>
<dbReference type="InterPro" id="IPR007848">
    <property type="entry name" value="Small_mtfrase_dom"/>
</dbReference>
<organism evidence="8 9">
    <name type="scientific">Shouchella clausii</name>
    <name type="common">Alkalihalobacillus clausii</name>
    <dbReference type="NCBI Taxonomy" id="79880"/>
    <lineage>
        <taxon>Bacteria</taxon>
        <taxon>Bacillati</taxon>
        <taxon>Bacillota</taxon>
        <taxon>Bacilli</taxon>
        <taxon>Bacillales</taxon>
        <taxon>Bacillaceae</taxon>
        <taxon>Shouchella</taxon>
    </lineage>
</organism>
<evidence type="ECO:0000259" key="6">
    <source>
        <dbReference type="Pfam" id="PF05175"/>
    </source>
</evidence>
<feature type="domain" description="Methyltransferase small" evidence="6">
    <location>
        <begin position="103"/>
        <end position="188"/>
    </location>
</feature>
<name>A0A268NZD7_SHOCL</name>
<dbReference type="InterPro" id="IPR029063">
    <property type="entry name" value="SAM-dependent_MTases_sf"/>
</dbReference>
<dbReference type="NCBIfam" id="TIGR03534">
    <property type="entry name" value="RF_mod_PrmC"/>
    <property type="match status" value="1"/>
</dbReference>
<dbReference type="HAMAP" id="MF_02126">
    <property type="entry name" value="RF_methyltr_PrmC"/>
    <property type="match status" value="1"/>
</dbReference>
<dbReference type="InterPro" id="IPR002052">
    <property type="entry name" value="DNA_methylase_N6_adenine_CS"/>
</dbReference>
<evidence type="ECO:0000313" key="8">
    <source>
        <dbReference type="EMBL" id="PAE88866.1"/>
    </source>
</evidence>
<dbReference type="GO" id="GO:0003676">
    <property type="term" value="F:nucleic acid binding"/>
    <property type="evidence" value="ECO:0007669"/>
    <property type="project" value="InterPro"/>
</dbReference>
<dbReference type="Pfam" id="PF05175">
    <property type="entry name" value="MTS"/>
    <property type="match status" value="1"/>
</dbReference>
<dbReference type="SUPFAM" id="SSF53335">
    <property type="entry name" value="S-adenosyl-L-methionine-dependent methyltransferases"/>
    <property type="match status" value="1"/>
</dbReference>